<reference evidence="2 3" key="1">
    <citation type="journal article" date="2018" name="G3 (Bethesda)">
        <title>A High-Quality Reference Genome for the Invasive Mosquitofish Gambusia affinis Using a Chicago Library.</title>
        <authorList>
            <person name="Hoffberg S.L."/>
            <person name="Troendle N.J."/>
            <person name="Glenn T.C."/>
            <person name="Mahmud O."/>
            <person name="Louha S."/>
            <person name="Chalopin D."/>
            <person name="Bennetzen J.L."/>
            <person name="Mauricio R."/>
        </authorList>
    </citation>
    <scope>NUCLEOTIDE SEQUENCE [LARGE SCALE GENOMIC DNA]</scope>
    <source>
        <strain evidence="2">NE01/NJP1002.9</strain>
        <tissue evidence="2">Muscle</tissue>
    </source>
</reference>
<accession>A0A315VM17</accession>
<comment type="caution">
    <text evidence="2">The sequence shown here is derived from an EMBL/GenBank/DDBJ whole genome shotgun (WGS) entry which is preliminary data.</text>
</comment>
<keyword evidence="3" id="KW-1185">Reference proteome</keyword>
<dbReference type="PANTHER" id="PTHR45153:SF1">
    <property type="entry name" value="TETRATRICOPEPTIDE REPEAT PROTEIN 16"/>
    <property type="match status" value="1"/>
</dbReference>
<gene>
    <name evidence="2" type="ORF">CCH79_00016241</name>
</gene>
<feature type="region of interest" description="Disordered" evidence="1">
    <location>
        <begin position="325"/>
        <end position="377"/>
    </location>
</feature>
<dbReference type="SUPFAM" id="SSF48452">
    <property type="entry name" value="TPR-like"/>
    <property type="match status" value="1"/>
</dbReference>
<evidence type="ECO:0000313" key="2">
    <source>
        <dbReference type="EMBL" id="PWA24193.1"/>
    </source>
</evidence>
<dbReference type="PANTHER" id="PTHR45153">
    <property type="entry name" value="TETRATRICOPEPTIDE REPEAT PROTEIN 16"/>
    <property type="match status" value="1"/>
</dbReference>
<dbReference type="Proteomes" id="UP000250572">
    <property type="component" value="Unassembled WGS sequence"/>
</dbReference>
<dbReference type="AlphaFoldDB" id="A0A315VM17"/>
<dbReference type="InterPro" id="IPR011990">
    <property type="entry name" value="TPR-like_helical_dom_sf"/>
</dbReference>
<dbReference type="EMBL" id="NHOQ01001472">
    <property type="protein sequence ID" value="PWA24193.1"/>
    <property type="molecule type" value="Genomic_DNA"/>
</dbReference>
<name>A0A315VM17_GAMAF</name>
<protein>
    <submittedName>
        <fullName evidence="2">Uncharacterized protein</fullName>
    </submittedName>
</protein>
<sequence>MTWFSPFRQSSCRPAAVRQARLERETFPRLKTKTNLKGAGGLRLQLSSFSKQVQGLHEETAADWCYALLDYQQAEEMLSPNEPALRLRLAVIHSTLGSFCFQDWSEPEHRYSHKNSLTGSVTVCLYLQDAADMFSMAIMYNPTASLYYEYRSKALRRIQNLRGAREDLIRLLILDPDNEEIPPMMMNLFPGSTVSEVLSSTKGQSLRDELRETIRVWNSSDPEKRLEESLTVSGETPEGEALSLSEAAQELSLCVSRKDLQNAANTLLQVKEAMESYIPACPVLRQRSTSPSHLAEGVQSSQFGPSPGCVWADGGRKGAAFHTERGNKRLALPSCQGPDTNTSLRARSRRFGPRSTHSLTGPGGGRSRRGRRLFGLR</sequence>
<feature type="compositionally biased region" description="Basic residues" evidence="1">
    <location>
        <begin position="366"/>
        <end position="377"/>
    </location>
</feature>
<proteinExistence type="predicted"/>
<dbReference type="Gene3D" id="1.25.40.10">
    <property type="entry name" value="Tetratricopeptide repeat domain"/>
    <property type="match status" value="1"/>
</dbReference>
<evidence type="ECO:0000256" key="1">
    <source>
        <dbReference type="SAM" id="MobiDB-lite"/>
    </source>
</evidence>
<organism evidence="2 3">
    <name type="scientific">Gambusia affinis</name>
    <name type="common">Western mosquitofish</name>
    <name type="synonym">Heterandria affinis</name>
    <dbReference type="NCBI Taxonomy" id="33528"/>
    <lineage>
        <taxon>Eukaryota</taxon>
        <taxon>Metazoa</taxon>
        <taxon>Chordata</taxon>
        <taxon>Craniata</taxon>
        <taxon>Vertebrata</taxon>
        <taxon>Euteleostomi</taxon>
        <taxon>Actinopterygii</taxon>
        <taxon>Neopterygii</taxon>
        <taxon>Teleostei</taxon>
        <taxon>Neoteleostei</taxon>
        <taxon>Acanthomorphata</taxon>
        <taxon>Ovalentaria</taxon>
        <taxon>Atherinomorphae</taxon>
        <taxon>Cyprinodontiformes</taxon>
        <taxon>Poeciliidae</taxon>
        <taxon>Poeciliinae</taxon>
        <taxon>Gambusia</taxon>
    </lineage>
</organism>
<evidence type="ECO:0000313" key="3">
    <source>
        <dbReference type="Proteomes" id="UP000250572"/>
    </source>
</evidence>